<keyword evidence="1" id="KW-1133">Transmembrane helix</keyword>
<dbReference type="VEuPathDB" id="FungiDB:BD410DRAFT_375700"/>
<evidence type="ECO:0000256" key="1">
    <source>
        <dbReference type="SAM" id="Phobius"/>
    </source>
</evidence>
<feature type="transmembrane region" description="Helical" evidence="1">
    <location>
        <begin position="335"/>
        <end position="355"/>
    </location>
</feature>
<dbReference type="SUPFAM" id="SSF56112">
    <property type="entry name" value="Protein kinase-like (PK-like)"/>
    <property type="match status" value="1"/>
</dbReference>
<dbReference type="InterPro" id="IPR051681">
    <property type="entry name" value="Ser/Thr_Kinases-Pseudokinases"/>
</dbReference>
<keyword evidence="3" id="KW-0808">Transferase</keyword>
<dbReference type="Pfam" id="PF00069">
    <property type="entry name" value="Pkinase"/>
    <property type="match status" value="1"/>
</dbReference>
<accession>A0A4Y7PZ23</accession>
<dbReference type="Gene3D" id="1.10.510.10">
    <property type="entry name" value="Transferase(Phosphotransferase) domain 1"/>
    <property type="match status" value="1"/>
</dbReference>
<feature type="transmembrane region" description="Helical" evidence="1">
    <location>
        <begin position="362"/>
        <end position="382"/>
    </location>
</feature>
<dbReference type="GO" id="GO:0005524">
    <property type="term" value="F:ATP binding"/>
    <property type="evidence" value="ECO:0007669"/>
    <property type="project" value="InterPro"/>
</dbReference>
<dbReference type="EMBL" id="ML170189">
    <property type="protein sequence ID" value="TDL20286.1"/>
    <property type="molecule type" value="Genomic_DNA"/>
</dbReference>
<feature type="domain" description="Protein kinase" evidence="2">
    <location>
        <begin position="22"/>
        <end position="295"/>
    </location>
</feature>
<dbReference type="PROSITE" id="PS50011">
    <property type="entry name" value="PROTEIN_KINASE_DOM"/>
    <property type="match status" value="1"/>
</dbReference>
<keyword evidence="3" id="KW-0418">Kinase</keyword>
<dbReference type="PANTHER" id="PTHR44329:SF214">
    <property type="entry name" value="PROTEIN KINASE DOMAIN-CONTAINING PROTEIN"/>
    <property type="match status" value="1"/>
</dbReference>
<reference evidence="3 4" key="1">
    <citation type="submission" date="2018-06" db="EMBL/GenBank/DDBJ databases">
        <title>A transcriptomic atlas of mushroom development highlights an independent origin of complex multicellularity.</title>
        <authorList>
            <consortium name="DOE Joint Genome Institute"/>
            <person name="Krizsan K."/>
            <person name="Almasi E."/>
            <person name="Merenyi Z."/>
            <person name="Sahu N."/>
            <person name="Viragh M."/>
            <person name="Koszo T."/>
            <person name="Mondo S."/>
            <person name="Kiss B."/>
            <person name="Balint B."/>
            <person name="Kues U."/>
            <person name="Barry K."/>
            <person name="Hegedus J.C."/>
            <person name="Henrissat B."/>
            <person name="Johnson J."/>
            <person name="Lipzen A."/>
            <person name="Ohm R."/>
            <person name="Nagy I."/>
            <person name="Pangilinan J."/>
            <person name="Yan J."/>
            <person name="Xiong Y."/>
            <person name="Grigoriev I.V."/>
            <person name="Hibbett D.S."/>
            <person name="Nagy L.G."/>
        </authorList>
    </citation>
    <scope>NUCLEOTIDE SEQUENCE [LARGE SCALE GENOMIC DNA]</scope>
    <source>
        <strain evidence="3 4">SZMC22713</strain>
    </source>
</reference>
<evidence type="ECO:0000313" key="4">
    <source>
        <dbReference type="Proteomes" id="UP000294933"/>
    </source>
</evidence>
<sequence length="429" mass="48305">MRTDTDLWQFIESLCLDGGRVKLTPSEPIHGGYAVVRKGEFNGRTVAIKTPKNIDDDAEKFSMRQARELGTWARTSHTNVLPLLGYCRDSTPAMSFVSPWMSNGTAIEFVKKYHNTDIMPLVTGIARGLEYLHSVNIVHGDLRCTNILISDEKEPLICDFGLSRHTIEMSGSTRTHGSLRWRAPEMAWPKEFGLTVDDAHSLPADVWSLGMTILEILTAECPYHELKTDHVVFDAIKSGCLPKKSTLEPPSSQQPRRTSKPQPLDILWPFCLQCWVFCPESRPSIRSSVQTLEKLTCTSTNGIASLELLVEDLGIHFDKFTNRQASSMIAKKVKYLQQVSITMGIVSALLFLATLKWGSRQMAFLYPLLAGSATWLILLVDYSRNRRFSQNLMNIAWEVVKAWAWFIGVEIISRFTGGILKRYLGTSMV</sequence>
<dbReference type="PANTHER" id="PTHR44329">
    <property type="entry name" value="SERINE/THREONINE-PROTEIN KINASE TNNI3K-RELATED"/>
    <property type="match status" value="1"/>
</dbReference>
<dbReference type="InterPro" id="IPR008266">
    <property type="entry name" value="Tyr_kinase_AS"/>
</dbReference>
<protein>
    <submittedName>
        <fullName evidence="3">Kinase-like protein</fullName>
    </submittedName>
</protein>
<dbReference type="InterPro" id="IPR011009">
    <property type="entry name" value="Kinase-like_dom_sf"/>
</dbReference>
<keyword evidence="1" id="KW-0472">Membrane</keyword>
<gene>
    <name evidence="3" type="ORF">BD410DRAFT_375700</name>
</gene>
<proteinExistence type="predicted"/>
<keyword evidence="1" id="KW-0812">Transmembrane</keyword>
<keyword evidence="4" id="KW-1185">Reference proteome</keyword>
<dbReference type="AlphaFoldDB" id="A0A4Y7PZ23"/>
<feature type="transmembrane region" description="Helical" evidence="1">
    <location>
        <begin position="402"/>
        <end position="420"/>
    </location>
</feature>
<name>A0A4Y7PZ23_9AGAM</name>
<evidence type="ECO:0000313" key="3">
    <source>
        <dbReference type="EMBL" id="TDL20286.1"/>
    </source>
</evidence>
<evidence type="ECO:0000259" key="2">
    <source>
        <dbReference type="PROSITE" id="PS50011"/>
    </source>
</evidence>
<dbReference type="InterPro" id="IPR000719">
    <property type="entry name" value="Prot_kinase_dom"/>
</dbReference>
<dbReference type="STRING" id="50990.A0A4Y7PZ23"/>
<organism evidence="3 4">
    <name type="scientific">Rickenella mellea</name>
    <dbReference type="NCBI Taxonomy" id="50990"/>
    <lineage>
        <taxon>Eukaryota</taxon>
        <taxon>Fungi</taxon>
        <taxon>Dikarya</taxon>
        <taxon>Basidiomycota</taxon>
        <taxon>Agaricomycotina</taxon>
        <taxon>Agaricomycetes</taxon>
        <taxon>Hymenochaetales</taxon>
        <taxon>Rickenellaceae</taxon>
        <taxon>Rickenella</taxon>
    </lineage>
</organism>
<dbReference type="Proteomes" id="UP000294933">
    <property type="component" value="Unassembled WGS sequence"/>
</dbReference>
<dbReference type="GO" id="GO:0004674">
    <property type="term" value="F:protein serine/threonine kinase activity"/>
    <property type="evidence" value="ECO:0007669"/>
    <property type="project" value="TreeGrafter"/>
</dbReference>
<dbReference type="PROSITE" id="PS00109">
    <property type="entry name" value="PROTEIN_KINASE_TYR"/>
    <property type="match status" value="1"/>
</dbReference>
<dbReference type="OrthoDB" id="346907at2759"/>